<feature type="transmembrane region" description="Helical" evidence="11">
    <location>
        <begin position="617"/>
        <end position="638"/>
    </location>
</feature>
<feature type="transmembrane region" description="Helical" evidence="11">
    <location>
        <begin position="173"/>
        <end position="193"/>
    </location>
</feature>
<evidence type="ECO:0000256" key="9">
    <source>
        <dbReference type="ARBA" id="ARBA00022989"/>
    </source>
</evidence>
<dbReference type="PRINTS" id="PR00119">
    <property type="entry name" value="CATATPASE"/>
</dbReference>
<evidence type="ECO:0000256" key="6">
    <source>
        <dbReference type="ARBA" id="ARBA00022840"/>
    </source>
</evidence>
<dbReference type="STRING" id="106582.ENSMZEP00005023855"/>
<keyword evidence="6" id="KW-0067">ATP-binding</keyword>
<feature type="domain" description="P-type ATPase A" evidence="12">
    <location>
        <begin position="4"/>
        <end position="120"/>
    </location>
</feature>
<keyword evidence="5" id="KW-0547">Nucleotide-binding</keyword>
<dbReference type="Proteomes" id="UP000265160">
    <property type="component" value="LG15"/>
</dbReference>
<dbReference type="GeneTree" id="ENSGT00940000155941"/>
<feature type="transmembrane region" description="Helical" evidence="11">
    <location>
        <begin position="134"/>
        <end position="153"/>
    </location>
</feature>
<keyword evidence="8" id="KW-1278">Translocase</keyword>
<reference evidence="13 14" key="1">
    <citation type="journal article" date="2014" name="Nature">
        <title>The genomic substrate for adaptive radiation in African cichlid fish.</title>
        <authorList>
            <person name="Brawand D."/>
            <person name="Wagner C.E."/>
            <person name="Li Y.I."/>
            <person name="Malinsky M."/>
            <person name="Keller I."/>
            <person name="Fan S."/>
            <person name="Simakov O."/>
            <person name="Ng A.Y."/>
            <person name="Lim Z.W."/>
            <person name="Bezault E."/>
            <person name="Turner-Maier J."/>
            <person name="Johnson J."/>
            <person name="Alcazar R."/>
            <person name="Noh H.J."/>
            <person name="Russell P."/>
            <person name="Aken B."/>
            <person name="Alfoldi J."/>
            <person name="Amemiya C."/>
            <person name="Azzouzi N."/>
            <person name="Baroiller J.F."/>
            <person name="Barloy-Hubler F."/>
            <person name="Berlin A."/>
            <person name="Bloomquist R."/>
            <person name="Carleton K.L."/>
            <person name="Conte M.A."/>
            <person name="D'Cotta H."/>
            <person name="Eshel O."/>
            <person name="Gaffney L."/>
            <person name="Galibert F."/>
            <person name="Gante H.F."/>
            <person name="Gnerre S."/>
            <person name="Greuter L."/>
            <person name="Guyon R."/>
            <person name="Haddad N.S."/>
            <person name="Haerty W."/>
            <person name="Harris R.M."/>
            <person name="Hofmann H.A."/>
            <person name="Hourlier T."/>
            <person name="Hulata G."/>
            <person name="Jaffe D.B."/>
            <person name="Lara M."/>
            <person name="Lee A.P."/>
            <person name="MacCallum I."/>
            <person name="Mwaiko S."/>
            <person name="Nikaido M."/>
            <person name="Nishihara H."/>
            <person name="Ozouf-Costaz C."/>
            <person name="Penman D.J."/>
            <person name="Przybylski D."/>
            <person name="Rakotomanga M."/>
            <person name="Renn S.C.P."/>
            <person name="Ribeiro F.J."/>
            <person name="Ron M."/>
            <person name="Salzburger W."/>
            <person name="Sanchez-Pulido L."/>
            <person name="Santos M.E."/>
            <person name="Searle S."/>
            <person name="Sharpe T."/>
            <person name="Swofford R."/>
            <person name="Tan F.J."/>
            <person name="Williams L."/>
            <person name="Young S."/>
            <person name="Yin S."/>
            <person name="Okada N."/>
            <person name="Kocher T.D."/>
            <person name="Miska E.A."/>
            <person name="Lander E.S."/>
            <person name="Venkatesh B."/>
            <person name="Fernald R.D."/>
            <person name="Meyer A."/>
            <person name="Ponting C.P."/>
            <person name="Streelman J.T."/>
            <person name="Lindblad-Toh K."/>
            <person name="Seehausen O."/>
            <person name="Di Palma F."/>
        </authorList>
    </citation>
    <scope>NUCLEOTIDE SEQUENCE</scope>
</reference>
<gene>
    <name evidence="13" type="primary">ATP13A3</name>
</gene>
<dbReference type="SUPFAM" id="SSF56784">
    <property type="entry name" value="HAD-like"/>
    <property type="match status" value="1"/>
</dbReference>
<evidence type="ECO:0000256" key="2">
    <source>
        <dbReference type="ARBA" id="ARBA00006000"/>
    </source>
</evidence>
<dbReference type="PANTHER" id="PTHR45630">
    <property type="entry name" value="CATION-TRANSPORTING ATPASE-RELATED"/>
    <property type="match status" value="1"/>
</dbReference>
<dbReference type="Gene3D" id="2.70.150.10">
    <property type="entry name" value="Calcium-transporting ATPase, cytoplasmic transduction domain A"/>
    <property type="match status" value="1"/>
</dbReference>
<dbReference type="GO" id="GO:0015203">
    <property type="term" value="F:polyamine transmembrane transporter activity"/>
    <property type="evidence" value="ECO:0007669"/>
    <property type="project" value="TreeGrafter"/>
</dbReference>
<evidence type="ECO:0000256" key="4">
    <source>
        <dbReference type="ARBA" id="ARBA00022723"/>
    </source>
</evidence>
<dbReference type="GO" id="GO:0016887">
    <property type="term" value="F:ATP hydrolysis activity"/>
    <property type="evidence" value="ECO:0007669"/>
    <property type="project" value="InterPro"/>
</dbReference>
<dbReference type="PANTHER" id="PTHR45630:SF12">
    <property type="entry name" value="POLYAMINE-TRANSPORTING ATPASE 13A3"/>
    <property type="match status" value="1"/>
</dbReference>
<proteinExistence type="inferred from homology"/>
<comment type="similarity">
    <text evidence="2">Belongs to the cation transport ATPase (P-type) (TC 3.A.3) family. Type V subfamily.</text>
</comment>
<reference evidence="13" key="3">
    <citation type="submission" date="2025-09" db="UniProtKB">
        <authorList>
            <consortium name="Ensembl"/>
        </authorList>
    </citation>
    <scope>IDENTIFICATION</scope>
</reference>
<dbReference type="Gene3D" id="3.40.50.1000">
    <property type="entry name" value="HAD superfamily/HAD-like"/>
    <property type="match status" value="1"/>
</dbReference>
<dbReference type="InterPro" id="IPR036412">
    <property type="entry name" value="HAD-like_sf"/>
</dbReference>
<evidence type="ECO:0000313" key="14">
    <source>
        <dbReference type="Proteomes" id="UP000265160"/>
    </source>
</evidence>
<dbReference type="NCBIfam" id="TIGR01657">
    <property type="entry name" value="P-ATPase-V"/>
    <property type="match status" value="1"/>
</dbReference>
<evidence type="ECO:0000313" key="13">
    <source>
        <dbReference type="Ensembl" id="ENSMZEP00005023855.1"/>
    </source>
</evidence>
<dbReference type="SUPFAM" id="SSF81653">
    <property type="entry name" value="Calcium ATPase, transduction domain A"/>
    <property type="match status" value="1"/>
</dbReference>
<dbReference type="InterPro" id="IPR023214">
    <property type="entry name" value="HAD_sf"/>
</dbReference>
<sequence length="654" mass="72403">MADIEEILSTDLVPGDVIVIPSNGTIMPCDAVLVSGTCIVNESMLTGESVPVTKTNLPNPVPGDRGEEAGSAYNTEEHKRHTLFCGTNVIQTRFYTGELVKAVVVRTGFSTAKGQLVRSILYPKPTDFKLYRDAYLFLLCLVAVAGIGFVYSIVLSIMNEVMQKTIIIESLDIVTITVPPALPAAMTAGIVYAQRRLKRIGIFCISPQRINICGQINLVCFDKTGTLTEDGLDLWGVQRVENGSFHLSEENAYKENLVKSQFVACMATCHSLTKIEGQLSGDPLDLKMFEATGWILEEATEEETSLHNRIMPTVVRPPKQLLPPEPAVTPEQDMAAYEIGIVRQFPFSSALQRMSVVARLLGEKRMDAYMKGAPEVVTSLCRRETVPENFAAVLEGYTKQGFRVIALAHRRLESKLTWHKVQNINRDHIEANMEFLGLIIMQNKLKPETPGVLQDLHQANIRTVMVTGDNMLTAISVARDCGMIPPQDTVIIADALPPHDGQAAKITWRYADKPRSDVCHIDDPKSQELYHFAMNGKSFAVIDEHFPDMLQKLVLRGTVFARMAPDQKTQLIETLQALNLAHSGISLSELEASVASPFTSRTPNISCVPNLIREGRAALITSFCVFKFMALYSIIQYISVTLLYSVRKTACLVR</sequence>
<dbReference type="SUPFAM" id="SSF81660">
    <property type="entry name" value="Metal cation-transporting ATPase, ATP-binding domain N"/>
    <property type="match status" value="1"/>
</dbReference>
<keyword evidence="9 11" id="KW-1133">Transmembrane helix</keyword>
<dbReference type="Ensembl" id="ENSMZET00005024639.1">
    <property type="protein sequence ID" value="ENSMZEP00005023855.1"/>
    <property type="gene ID" value="ENSMZEG00005017845.1"/>
</dbReference>
<dbReference type="InterPro" id="IPR001757">
    <property type="entry name" value="P_typ_ATPase"/>
</dbReference>
<dbReference type="InterPro" id="IPR018303">
    <property type="entry name" value="ATPase_P-typ_P_site"/>
</dbReference>
<dbReference type="Pfam" id="PF13246">
    <property type="entry name" value="Cation_ATPase"/>
    <property type="match status" value="1"/>
</dbReference>
<name>A0A3P9CNF2_9CICH</name>
<dbReference type="GO" id="GO:0005524">
    <property type="term" value="F:ATP binding"/>
    <property type="evidence" value="ECO:0007669"/>
    <property type="project" value="UniProtKB-KW"/>
</dbReference>
<dbReference type="NCBIfam" id="TIGR01494">
    <property type="entry name" value="ATPase_P-type"/>
    <property type="match status" value="1"/>
</dbReference>
<dbReference type="GO" id="GO:0046872">
    <property type="term" value="F:metal ion binding"/>
    <property type="evidence" value="ECO:0007669"/>
    <property type="project" value="UniProtKB-KW"/>
</dbReference>
<dbReference type="InterPro" id="IPR059000">
    <property type="entry name" value="ATPase_P-type_domA"/>
</dbReference>
<dbReference type="InterPro" id="IPR006544">
    <property type="entry name" value="P-type_TPase_V"/>
</dbReference>
<dbReference type="SUPFAM" id="SSF81665">
    <property type="entry name" value="Calcium ATPase, transmembrane domain M"/>
    <property type="match status" value="1"/>
</dbReference>
<protein>
    <submittedName>
        <fullName evidence="13">ATPase 13A3</fullName>
    </submittedName>
</protein>
<evidence type="ECO:0000256" key="11">
    <source>
        <dbReference type="SAM" id="Phobius"/>
    </source>
</evidence>
<dbReference type="Gene3D" id="3.40.1110.10">
    <property type="entry name" value="Calcium-transporting ATPase, cytoplasmic domain N"/>
    <property type="match status" value="1"/>
</dbReference>
<evidence type="ECO:0000256" key="7">
    <source>
        <dbReference type="ARBA" id="ARBA00022842"/>
    </source>
</evidence>
<keyword evidence="3 11" id="KW-0812">Transmembrane</keyword>
<dbReference type="Pfam" id="PF00122">
    <property type="entry name" value="E1-E2_ATPase"/>
    <property type="match status" value="1"/>
</dbReference>
<evidence type="ECO:0000256" key="1">
    <source>
        <dbReference type="ARBA" id="ARBA00004141"/>
    </source>
</evidence>
<evidence type="ECO:0000259" key="12">
    <source>
        <dbReference type="Pfam" id="PF00122"/>
    </source>
</evidence>
<accession>A0A3P9CNF2</accession>
<dbReference type="AlphaFoldDB" id="A0A3P9CNF2"/>
<keyword evidence="7" id="KW-0460">Magnesium</keyword>
<keyword evidence="14" id="KW-1185">Reference proteome</keyword>
<organism evidence="13 14">
    <name type="scientific">Maylandia zebra</name>
    <name type="common">zebra mbuna</name>
    <dbReference type="NCBI Taxonomy" id="106582"/>
    <lineage>
        <taxon>Eukaryota</taxon>
        <taxon>Metazoa</taxon>
        <taxon>Chordata</taxon>
        <taxon>Craniata</taxon>
        <taxon>Vertebrata</taxon>
        <taxon>Euteleostomi</taxon>
        <taxon>Actinopterygii</taxon>
        <taxon>Neopterygii</taxon>
        <taxon>Teleostei</taxon>
        <taxon>Neoteleostei</taxon>
        <taxon>Acanthomorphata</taxon>
        <taxon>Ovalentaria</taxon>
        <taxon>Cichlomorphae</taxon>
        <taxon>Cichliformes</taxon>
        <taxon>Cichlidae</taxon>
        <taxon>African cichlids</taxon>
        <taxon>Pseudocrenilabrinae</taxon>
        <taxon>Haplochromini</taxon>
        <taxon>Maylandia</taxon>
        <taxon>Maylandia zebra complex</taxon>
    </lineage>
</organism>
<dbReference type="GO" id="GO:0019829">
    <property type="term" value="F:ATPase-coupled monoatomic cation transmembrane transporter activity"/>
    <property type="evidence" value="ECO:0007669"/>
    <property type="project" value="TreeGrafter"/>
</dbReference>
<dbReference type="GO" id="GO:0140358">
    <property type="term" value="F:P-type transmembrane transporter activity"/>
    <property type="evidence" value="ECO:0007669"/>
    <property type="project" value="InterPro"/>
</dbReference>
<evidence type="ECO:0000256" key="10">
    <source>
        <dbReference type="ARBA" id="ARBA00023136"/>
    </source>
</evidence>
<dbReference type="InterPro" id="IPR008250">
    <property type="entry name" value="ATPase_P-typ_transduc_dom_A_sf"/>
</dbReference>
<dbReference type="GO" id="GO:0031902">
    <property type="term" value="C:late endosome membrane"/>
    <property type="evidence" value="ECO:0007669"/>
    <property type="project" value="UniProtKB-SubCell"/>
</dbReference>
<evidence type="ECO:0000256" key="8">
    <source>
        <dbReference type="ARBA" id="ARBA00022967"/>
    </source>
</evidence>
<keyword evidence="10 11" id="KW-0472">Membrane</keyword>
<keyword evidence="4" id="KW-0479">Metal-binding</keyword>
<dbReference type="GO" id="GO:0006874">
    <property type="term" value="P:intracellular calcium ion homeostasis"/>
    <property type="evidence" value="ECO:0007669"/>
    <property type="project" value="TreeGrafter"/>
</dbReference>
<dbReference type="InterPro" id="IPR023299">
    <property type="entry name" value="ATPase_P-typ_cyto_dom_N"/>
</dbReference>
<comment type="subcellular location">
    <subcellularLocation>
        <location evidence="1">Membrane</location>
        <topology evidence="1">Multi-pass membrane protein</topology>
    </subcellularLocation>
</comment>
<evidence type="ECO:0000256" key="3">
    <source>
        <dbReference type="ARBA" id="ARBA00022692"/>
    </source>
</evidence>
<reference evidence="13" key="2">
    <citation type="submission" date="2025-08" db="UniProtKB">
        <authorList>
            <consortium name="Ensembl"/>
        </authorList>
    </citation>
    <scope>IDENTIFICATION</scope>
</reference>
<dbReference type="InterPro" id="IPR023298">
    <property type="entry name" value="ATPase_P-typ_TM_dom_sf"/>
</dbReference>
<evidence type="ECO:0000256" key="5">
    <source>
        <dbReference type="ARBA" id="ARBA00022741"/>
    </source>
</evidence>
<dbReference type="PROSITE" id="PS00154">
    <property type="entry name" value="ATPASE_E1_E2"/>
    <property type="match status" value="1"/>
</dbReference>